<organism evidence="1 2">
    <name type="scientific">Populus euphratica</name>
    <name type="common">Euphrates poplar</name>
    <dbReference type="NCBI Taxonomy" id="75702"/>
    <lineage>
        <taxon>Eukaryota</taxon>
        <taxon>Viridiplantae</taxon>
        <taxon>Streptophyta</taxon>
        <taxon>Embryophyta</taxon>
        <taxon>Tracheophyta</taxon>
        <taxon>Spermatophyta</taxon>
        <taxon>Magnoliopsida</taxon>
        <taxon>eudicotyledons</taxon>
        <taxon>Gunneridae</taxon>
        <taxon>Pentapetalae</taxon>
        <taxon>rosids</taxon>
        <taxon>fabids</taxon>
        <taxon>Malpighiales</taxon>
        <taxon>Salicaceae</taxon>
        <taxon>Saliceae</taxon>
        <taxon>Populus</taxon>
    </lineage>
</organism>
<protein>
    <submittedName>
        <fullName evidence="2">Uncharacterized protein LOC105111448</fullName>
    </submittedName>
</protein>
<evidence type="ECO:0000313" key="2">
    <source>
        <dbReference type="RefSeq" id="XP_011005104.1"/>
    </source>
</evidence>
<evidence type="ECO:0000313" key="1">
    <source>
        <dbReference type="Proteomes" id="UP000694918"/>
    </source>
</evidence>
<dbReference type="Proteomes" id="UP000694918">
    <property type="component" value="Unplaced"/>
</dbReference>
<dbReference type="GeneID" id="105111448"/>
<dbReference type="KEGG" id="peu:105111448"/>
<name>A0AAJ6X4I6_POPEU</name>
<sequence>MVTRPRINGGLGVRETRFRNISLLGKLIWHLLNSPGKLWVRMLPKKYMKNKLLVQLQNYSNSSSYSWKSIIRALKHLREGFIIRLGTGDVSIWYDKWLEFGSLALILPVVNIGEIDILVKDIGVDGKWNLESLSKIISSDIHFGILVIPIRVEQDLKDCVVWENSIAGTLYSSSWVYMASK</sequence>
<dbReference type="RefSeq" id="XP_011005104.1">
    <property type="nucleotide sequence ID" value="XM_011006802.1"/>
</dbReference>
<reference evidence="2" key="1">
    <citation type="submission" date="2025-08" db="UniProtKB">
        <authorList>
            <consortium name="RefSeq"/>
        </authorList>
    </citation>
    <scope>IDENTIFICATION</scope>
</reference>
<dbReference type="AlphaFoldDB" id="A0AAJ6X4I6"/>
<proteinExistence type="predicted"/>
<accession>A0AAJ6X4I6</accession>
<keyword evidence="1" id="KW-1185">Reference proteome</keyword>
<gene>
    <name evidence="2" type="primary">LOC105111448</name>
</gene>